<dbReference type="EMBL" id="UINC01002783">
    <property type="protein sequence ID" value="SVA00268.1"/>
    <property type="molecule type" value="Genomic_DNA"/>
</dbReference>
<accession>A0A381SAD7</accession>
<feature type="domain" description="YhdP central" evidence="1">
    <location>
        <begin position="1"/>
        <end position="1218"/>
    </location>
</feature>
<dbReference type="PANTHER" id="PTHR38690:SF1">
    <property type="entry name" value="PROTEASE"/>
    <property type="match status" value="1"/>
</dbReference>
<evidence type="ECO:0000259" key="1">
    <source>
        <dbReference type="Pfam" id="PF13116"/>
    </source>
</evidence>
<dbReference type="InterPro" id="IPR025263">
    <property type="entry name" value="YhdP_central"/>
</dbReference>
<name>A0A381SAD7_9ZZZZ</name>
<sequence>MSRSLRFALVFVIAALGFLAGLQVIGRIFSTNLSDLEPSINELLVSYDVSLEGAAGGWSRLNPTFTARSITFAGGRLDEVFFEINFLKSLLYNRVVVSRLVVGSAYIGLERMGPGWQVLGAGRTGQPTLDIFGVLIDSEDISVSVELEAFRYGKSTSFIIGARSLNLDGRRRISLTVGPGKSCERCGGRLELDFSDSFWGRSSGDGLGFVELRDVTFNDKVAEIFGVPVGKLNVTGGWEKSSKGEVFSVEALFEGGQDDDSRFVASANLTGGLQGDGYRGFINNVRLDSVAGRVELSPFNIVTDARDRLELFSPTIDLRTLSTFATRLFGRDHPVGLWIKQLDGSGRLQKAVFRIDRQGTAFAAQVDRLSLKNYRGLPGLQDVSGSIGGHGNVIKLDLDSNSGTIALPKVFDGPLLFDKAEGPIVFWIGRNYVGIRGENLSFANDESIIAGGFGISMPKEYPSEYRTTLIANAKKMVVPRAKEYVPIGLPQGLKSWLTTSLQDVGSVSSIQLVYHGRNVARPGLPLRRVELLAEFESVSMDYHEDWPSVSDADGRLKVAAKEIRVDLRKATSFNTGITSADISIPSKGSYIDVNLEVMLPVARALLLAQETPIRHFIPVLSGDFVGEGSMGIGASLRVPLTDRVREAGNVKLELEFNNAAVSLNDLGVRIDALNGAVEYRSPHTVVKSDLSANLFGMPIDIEIISGSNAQEEFVGVGFSGHISASDLLKLIEVSDSKMATGIMEYSAKVSIFPGSSRPSELTFTSDLVGVDLNLPEEWAKSPSVARPLDVNIQFLDSYTSFAFRHGRTTGWVHLYDNRIRRGSVGVGAPAVVVSENEESVVVSGDLDSFEIDPNIADLNNLISWRLNDFRIDALRAGDLEFTNAVVSGGSFGGALEIHLFSDQVDATVIRKFGDPWVVDIDEIRIPRFSRVDHAEPFDPLSFDIIGKTFPADVTVRSVSVTDIDGSINDFGRWRFRLRSHPDGLRVLGLEGAIRGIEISSDQEMFWARSTNRTHFVGSIQGIALGSVLSQWGFDLSIEGESFRGDGDLTWPGSPLAFAVNKVDGAFNWEIGNGRFVNIEQGRGVARILGLLNYSTIARRLSGNFSDILSKGVSFNRIEARVKFQSGILGFTEPMFVEGNGLLFRVNGTVDLSDGRLENELVITLPVSDSLPWYAAYIAIANPVAGVGVLLGRRIFGAQIENLSSGKYQISGTLNDPRVEFVSIFTNEMNTSSTLQTQVEKNLERSPPAR</sequence>
<reference evidence="2" key="1">
    <citation type="submission" date="2018-05" db="EMBL/GenBank/DDBJ databases">
        <authorList>
            <person name="Lanie J.A."/>
            <person name="Ng W.-L."/>
            <person name="Kazmierczak K.M."/>
            <person name="Andrzejewski T.M."/>
            <person name="Davidsen T.M."/>
            <person name="Wayne K.J."/>
            <person name="Tettelin H."/>
            <person name="Glass J.I."/>
            <person name="Rusch D."/>
            <person name="Podicherti R."/>
            <person name="Tsui H.-C.T."/>
            <person name="Winkler M.E."/>
        </authorList>
    </citation>
    <scope>NUCLEOTIDE SEQUENCE</scope>
</reference>
<evidence type="ECO:0000313" key="2">
    <source>
        <dbReference type="EMBL" id="SVA00268.1"/>
    </source>
</evidence>
<organism evidence="2">
    <name type="scientific">marine metagenome</name>
    <dbReference type="NCBI Taxonomy" id="408172"/>
    <lineage>
        <taxon>unclassified sequences</taxon>
        <taxon>metagenomes</taxon>
        <taxon>ecological metagenomes</taxon>
    </lineage>
</organism>
<dbReference type="AlphaFoldDB" id="A0A381SAD7"/>
<proteinExistence type="predicted"/>
<protein>
    <recommendedName>
        <fullName evidence="1">YhdP central domain-containing protein</fullName>
    </recommendedName>
</protein>
<dbReference type="InterPro" id="IPR011836">
    <property type="entry name" value="YhdP"/>
</dbReference>
<dbReference type="Pfam" id="PF13116">
    <property type="entry name" value="YhdP"/>
    <property type="match status" value="1"/>
</dbReference>
<gene>
    <name evidence="2" type="ORF">METZ01_LOCUS53122</name>
</gene>
<dbReference type="PANTHER" id="PTHR38690">
    <property type="entry name" value="PROTEASE-RELATED"/>
    <property type="match status" value="1"/>
</dbReference>